<sequence>MADRVYHELLAVPTLEQLTALQLSDLAWKTREQVFIALFQEHASSSEVAEQLRSRSRDRRLERKTEKVENAERELIRKQEERFRSEFMQIVATEMARLGAPSMVTWQKLVFDKDCCVQAFRILLTKIKSSRRSSSSSSVAALRRSVASASTFTGQIDQLDPAVNDEGDQEQTSPTSSSSDRVLPSLPQRTQALARATRRVSKADMPEWNSDTSTKEGDTVASVSTPREREVMTMGEADTGITIQRTKRSMQDKSAVAALASKVKKNQMETLQVDIAALTSENMKLRDEIAHLEELVTTLQDESSSNQSRQDDPLGQELRIRHLQAQNVQLLRQLRLMQDAMQDREYAESTLLTALGHWREVVEAGRQEALSAGAATQAEKGGKPVQWMFAVPEKLLDELSRVEQQIYHAKKSMSTAYEAKLRVGSATASFLRDNNASSIRFTDVFQPGYGHLRLDRVKKLEASLAHTASRLFSIHEQLLNSFPAQVNGSSASPTQSPGISDALASIRSLTLEMGALGVVVPTLKTRAREVGQHPQQMTVAQVLKMLLATANGGLTGKERDKTLKSMLKQLQASEHAVETAKDMYQREAEYWKNAWQMQEQLLLTLMHRVRTVGDKKMQWRHSKKLDSTRTRIYHF</sequence>
<evidence type="ECO:0000256" key="2">
    <source>
        <dbReference type="SAM" id="MobiDB-lite"/>
    </source>
</evidence>
<evidence type="ECO:0000313" key="4">
    <source>
        <dbReference type="Proteomes" id="UP000794436"/>
    </source>
</evidence>
<name>A0A8K1CSR6_PYTOL</name>
<feature type="region of interest" description="Disordered" evidence="2">
    <location>
        <begin position="50"/>
        <end position="70"/>
    </location>
</feature>
<feature type="region of interest" description="Disordered" evidence="2">
    <location>
        <begin position="150"/>
        <end position="225"/>
    </location>
</feature>
<keyword evidence="4" id="KW-1185">Reference proteome</keyword>
<proteinExistence type="predicted"/>
<reference evidence="3" key="1">
    <citation type="submission" date="2019-03" db="EMBL/GenBank/DDBJ databases">
        <title>Long read genome sequence of the mycoparasitic Pythium oligandrum ATCC 38472 isolated from sugarbeet rhizosphere.</title>
        <authorList>
            <person name="Gaulin E."/>
        </authorList>
    </citation>
    <scope>NUCLEOTIDE SEQUENCE</scope>
    <source>
        <strain evidence="3">ATCC 38472_TT</strain>
    </source>
</reference>
<gene>
    <name evidence="3" type="ORF">Poli38472_007717</name>
</gene>
<feature type="compositionally biased region" description="Polar residues" evidence="2">
    <location>
        <begin position="170"/>
        <end position="180"/>
    </location>
</feature>
<dbReference type="Proteomes" id="UP000794436">
    <property type="component" value="Unassembled WGS sequence"/>
</dbReference>
<dbReference type="AlphaFoldDB" id="A0A8K1CSR6"/>
<accession>A0A8K1CSR6</accession>
<feature type="coiled-coil region" evidence="1">
    <location>
        <begin position="268"/>
        <end position="340"/>
    </location>
</feature>
<keyword evidence="1" id="KW-0175">Coiled coil</keyword>
<evidence type="ECO:0000313" key="3">
    <source>
        <dbReference type="EMBL" id="TMW68045.1"/>
    </source>
</evidence>
<dbReference type="EMBL" id="SPLM01000003">
    <property type="protein sequence ID" value="TMW68045.1"/>
    <property type="molecule type" value="Genomic_DNA"/>
</dbReference>
<organism evidence="3 4">
    <name type="scientific">Pythium oligandrum</name>
    <name type="common">Mycoparasitic fungus</name>
    <dbReference type="NCBI Taxonomy" id="41045"/>
    <lineage>
        <taxon>Eukaryota</taxon>
        <taxon>Sar</taxon>
        <taxon>Stramenopiles</taxon>
        <taxon>Oomycota</taxon>
        <taxon>Peronosporomycetes</taxon>
        <taxon>Pythiales</taxon>
        <taxon>Pythiaceae</taxon>
        <taxon>Pythium</taxon>
    </lineage>
</organism>
<evidence type="ECO:0000256" key="1">
    <source>
        <dbReference type="SAM" id="Coils"/>
    </source>
</evidence>
<comment type="caution">
    <text evidence="3">The sequence shown here is derived from an EMBL/GenBank/DDBJ whole genome shotgun (WGS) entry which is preliminary data.</text>
</comment>
<dbReference type="OrthoDB" id="70595at2759"/>
<protein>
    <submittedName>
        <fullName evidence="3">Uncharacterized protein</fullName>
    </submittedName>
</protein>